<evidence type="ECO:0000313" key="1">
    <source>
        <dbReference type="EMBL" id="QQV92204.1"/>
    </source>
</evidence>
<dbReference type="EMBL" id="MW394391">
    <property type="protein sequence ID" value="QQV92204.1"/>
    <property type="molecule type" value="Genomic_DNA"/>
</dbReference>
<gene>
    <name evidence="1" type="ORF">vBKpMFBKp24_185</name>
</gene>
<accession>A0A7U0J5I2</accession>
<protein>
    <submittedName>
        <fullName evidence="1">Uncharacterized protein</fullName>
    </submittedName>
</protein>
<sequence length="150" mass="16685">MDKDIDVVIIEEAQKAIVRRLTPEKIAEVKEIHSEMVDEFKSESVKILTDLRNKPTGVLVTEALSGIDKIKERLMAPEVLGETALLTVGLSGDFLDDVLSDITVDLNLVGAFTNFNVIDNCDKIGMSAEEIAHQERLVVEDVEEYLESKK</sequence>
<organism evidence="1 2">
    <name type="scientific">Klebsiella phage vB_KpM_FBKp24</name>
    <dbReference type="NCBI Taxonomy" id="2801834"/>
    <lineage>
        <taxon>Viruses</taxon>
        <taxon>Duplodnaviria</taxon>
        <taxon>Heunggongvirae</taxon>
        <taxon>Uroviricota</taxon>
        <taxon>Caudoviricetes</taxon>
        <taxon>Chimalliviridae</taxon>
        <taxon>Maaswegvirus</taxon>
        <taxon>Maaswegvirus Kp24</taxon>
    </lineage>
</organism>
<keyword evidence="2" id="KW-1185">Reference proteome</keyword>
<evidence type="ECO:0000313" key="2">
    <source>
        <dbReference type="Proteomes" id="UP000596381"/>
    </source>
</evidence>
<name>A0A7U0J5I2_9CAUD</name>
<dbReference type="Proteomes" id="UP000596381">
    <property type="component" value="Segment"/>
</dbReference>
<proteinExistence type="predicted"/>
<reference evidence="1 2" key="1">
    <citation type="submission" date="2020-12" db="EMBL/GenBank/DDBJ databases">
        <title>Genomic characterization of four novel bacteriophages infecting Klebsiella pneumoniae.</title>
        <authorList>
            <person name="Estrada Bonilla B."/>
            <person name="Costa A.R."/>
            <person name="van Rossum T."/>
            <person name="Hagedoorn S."/>
            <person name="Wallinga H."/>
            <person name="Xiao M."/>
            <person name="Song W."/>
            <person name="Haas P.-J."/>
            <person name="Nobrega F.L."/>
            <person name="Brouns S.J.J."/>
        </authorList>
    </citation>
    <scope>NUCLEOTIDE SEQUENCE [LARGE SCALE GENOMIC DNA]</scope>
</reference>